<evidence type="ECO:0000313" key="2">
    <source>
        <dbReference type="Proteomes" id="UP000634136"/>
    </source>
</evidence>
<keyword evidence="2" id="KW-1185">Reference proteome</keyword>
<reference evidence="1" key="1">
    <citation type="submission" date="2020-09" db="EMBL/GenBank/DDBJ databases">
        <title>Genome-Enabled Discovery of Anthraquinone Biosynthesis in Senna tora.</title>
        <authorList>
            <person name="Kang S.-H."/>
            <person name="Pandey R.P."/>
            <person name="Lee C.-M."/>
            <person name="Sim J.-S."/>
            <person name="Jeong J.-T."/>
            <person name="Choi B.-S."/>
            <person name="Jung M."/>
            <person name="Ginzburg D."/>
            <person name="Zhao K."/>
            <person name="Won S.Y."/>
            <person name="Oh T.-J."/>
            <person name="Yu Y."/>
            <person name="Kim N.-H."/>
            <person name="Lee O.R."/>
            <person name="Lee T.-H."/>
            <person name="Bashyal P."/>
            <person name="Kim T.-S."/>
            <person name="Lee W.-H."/>
            <person name="Kawkins C."/>
            <person name="Kim C.-K."/>
            <person name="Kim J.S."/>
            <person name="Ahn B.O."/>
            <person name="Rhee S.Y."/>
            <person name="Sohng J.K."/>
        </authorList>
    </citation>
    <scope>NUCLEOTIDE SEQUENCE</scope>
    <source>
        <tissue evidence="1">Leaf</tissue>
    </source>
</reference>
<name>A0A834VXS8_9FABA</name>
<dbReference type="AlphaFoldDB" id="A0A834VXS8"/>
<comment type="caution">
    <text evidence="1">The sequence shown here is derived from an EMBL/GenBank/DDBJ whole genome shotgun (WGS) entry which is preliminary data.</text>
</comment>
<dbReference type="Proteomes" id="UP000634136">
    <property type="component" value="Unassembled WGS sequence"/>
</dbReference>
<organism evidence="1 2">
    <name type="scientific">Senna tora</name>
    <dbReference type="NCBI Taxonomy" id="362788"/>
    <lineage>
        <taxon>Eukaryota</taxon>
        <taxon>Viridiplantae</taxon>
        <taxon>Streptophyta</taxon>
        <taxon>Embryophyta</taxon>
        <taxon>Tracheophyta</taxon>
        <taxon>Spermatophyta</taxon>
        <taxon>Magnoliopsida</taxon>
        <taxon>eudicotyledons</taxon>
        <taxon>Gunneridae</taxon>
        <taxon>Pentapetalae</taxon>
        <taxon>rosids</taxon>
        <taxon>fabids</taxon>
        <taxon>Fabales</taxon>
        <taxon>Fabaceae</taxon>
        <taxon>Caesalpinioideae</taxon>
        <taxon>Cassia clade</taxon>
        <taxon>Senna</taxon>
    </lineage>
</organism>
<protein>
    <submittedName>
        <fullName evidence="1">Uncharacterized protein</fullName>
    </submittedName>
</protein>
<gene>
    <name evidence="1" type="ORF">G2W53_041224</name>
</gene>
<proteinExistence type="predicted"/>
<accession>A0A834VXS8</accession>
<evidence type="ECO:0000313" key="1">
    <source>
        <dbReference type="EMBL" id="KAF7802113.1"/>
    </source>
</evidence>
<dbReference type="EMBL" id="JAAIUW010000013">
    <property type="protein sequence ID" value="KAF7802113.1"/>
    <property type="molecule type" value="Genomic_DNA"/>
</dbReference>
<sequence>MAWKERGSCLNIFQMRNPGRILETFKKYELKVLLRK</sequence>